<evidence type="ECO:0000313" key="4">
    <source>
        <dbReference type="Proteomes" id="UP000835052"/>
    </source>
</evidence>
<feature type="transmembrane region" description="Helical" evidence="2">
    <location>
        <begin position="90"/>
        <end position="112"/>
    </location>
</feature>
<keyword evidence="2" id="KW-1133">Transmembrane helix</keyword>
<keyword evidence="2" id="KW-0472">Membrane</keyword>
<feature type="transmembrane region" description="Helical" evidence="2">
    <location>
        <begin position="155"/>
        <end position="178"/>
    </location>
</feature>
<feature type="region of interest" description="Disordered" evidence="1">
    <location>
        <begin position="1"/>
        <end position="40"/>
    </location>
</feature>
<protein>
    <submittedName>
        <fullName evidence="3">Uncharacterized protein</fullName>
    </submittedName>
</protein>
<dbReference type="AlphaFoldDB" id="A0A8S1HMZ2"/>
<dbReference type="Proteomes" id="UP000835052">
    <property type="component" value="Unassembled WGS sequence"/>
</dbReference>
<proteinExistence type="predicted"/>
<feature type="transmembrane region" description="Helical" evidence="2">
    <location>
        <begin position="124"/>
        <end position="143"/>
    </location>
</feature>
<keyword evidence="2" id="KW-0812">Transmembrane</keyword>
<sequence length="225" mass="26297">MMPLKDSSQSLDECENDKDSRKISRRSVGGSDDSVIPSLKPSNTLVINTTRFEPSVERPREPPLQIDRRLFHFDDVDYSAEVCPCRTVGFWLKVFVLLGLFLFIQKLVIVHYKWSKSLGNAREWTWFAFYDGITLLIFVIVYFSRKKAAFKTLTIVMLVESILLLFFVIAFTDSYINLRANDESVVARNLFLLLIVTIFFRFLRHCGLIYYMWKASFPNEHILQQ</sequence>
<evidence type="ECO:0000256" key="1">
    <source>
        <dbReference type="SAM" id="MobiDB-lite"/>
    </source>
</evidence>
<feature type="compositionally biased region" description="Polar residues" evidence="1">
    <location>
        <begin position="1"/>
        <end position="11"/>
    </location>
</feature>
<feature type="transmembrane region" description="Helical" evidence="2">
    <location>
        <begin position="190"/>
        <end position="213"/>
    </location>
</feature>
<organism evidence="3 4">
    <name type="scientific">Caenorhabditis auriculariae</name>
    <dbReference type="NCBI Taxonomy" id="2777116"/>
    <lineage>
        <taxon>Eukaryota</taxon>
        <taxon>Metazoa</taxon>
        <taxon>Ecdysozoa</taxon>
        <taxon>Nematoda</taxon>
        <taxon>Chromadorea</taxon>
        <taxon>Rhabditida</taxon>
        <taxon>Rhabditina</taxon>
        <taxon>Rhabditomorpha</taxon>
        <taxon>Rhabditoidea</taxon>
        <taxon>Rhabditidae</taxon>
        <taxon>Peloderinae</taxon>
        <taxon>Caenorhabditis</taxon>
    </lineage>
</organism>
<dbReference type="EMBL" id="CAJGYM010000077">
    <property type="protein sequence ID" value="CAD6196694.1"/>
    <property type="molecule type" value="Genomic_DNA"/>
</dbReference>
<reference evidence="3" key="1">
    <citation type="submission" date="2020-10" db="EMBL/GenBank/DDBJ databases">
        <authorList>
            <person name="Kikuchi T."/>
        </authorList>
    </citation>
    <scope>NUCLEOTIDE SEQUENCE</scope>
    <source>
        <strain evidence="3">NKZ352</strain>
    </source>
</reference>
<evidence type="ECO:0000256" key="2">
    <source>
        <dbReference type="SAM" id="Phobius"/>
    </source>
</evidence>
<keyword evidence="4" id="KW-1185">Reference proteome</keyword>
<accession>A0A8S1HMZ2</accession>
<name>A0A8S1HMZ2_9PELO</name>
<comment type="caution">
    <text evidence="3">The sequence shown here is derived from an EMBL/GenBank/DDBJ whole genome shotgun (WGS) entry which is preliminary data.</text>
</comment>
<evidence type="ECO:0000313" key="3">
    <source>
        <dbReference type="EMBL" id="CAD6196694.1"/>
    </source>
</evidence>
<gene>
    <name evidence="3" type="ORF">CAUJ_LOCUS12606</name>
</gene>